<keyword evidence="1" id="KW-1133">Transmembrane helix</keyword>
<organism evidence="2 3">
    <name type="scientific">Brasilonema bromeliae SPC951</name>
    <dbReference type="NCBI Taxonomy" id="385972"/>
    <lineage>
        <taxon>Bacteria</taxon>
        <taxon>Bacillati</taxon>
        <taxon>Cyanobacteriota</taxon>
        <taxon>Cyanophyceae</taxon>
        <taxon>Nostocales</taxon>
        <taxon>Scytonemataceae</taxon>
        <taxon>Brasilonema</taxon>
        <taxon>Bromeliae group (in: Brasilonema)</taxon>
    </lineage>
</organism>
<proteinExistence type="predicted"/>
<feature type="transmembrane region" description="Helical" evidence="1">
    <location>
        <begin position="87"/>
        <end position="109"/>
    </location>
</feature>
<keyword evidence="1" id="KW-0472">Membrane</keyword>
<gene>
    <name evidence="2" type="ORF">DP116_15060</name>
</gene>
<dbReference type="EMBL" id="QMEB01000110">
    <property type="protein sequence ID" value="NMG20708.1"/>
    <property type="molecule type" value="Genomic_DNA"/>
</dbReference>
<protein>
    <submittedName>
        <fullName evidence="2">Uncharacterized protein</fullName>
    </submittedName>
</protein>
<evidence type="ECO:0000313" key="3">
    <source>
        <dbReference type="Proteomes" id="UP000718564"/>
    </source>
</evidence>
<keyword evidence="3" id="KW-1185">Reference proteome</keyword>
<dbReference type="RefSeq" id="WP_169155970.1">
    <property type="nucleotide sequence ID" value="NZ_CAWPJE010000100.1"/>
</dbReference>
<keyword evidence="1" id="KW-0812">Transmembrane</keyword>
<sequence>MLTIYQNEKVAIALKLIKEVQEQVSDTDIHKSILLGDAAEACDEVLTEDLPEGYTPPKEAWYSPERIKESRSAPSMGDRIVGALTRVAASTVVCAGLSACLSLGCLGVAQFKIASKDFSQPDFTAQGRAYLGLTMIFAAATGASLVLIAVADREVN</sequence>
<feature type="transmembrane region" description="Helical" evidence="1">
    <location>
        <begin position="129"/>
        <end position="151"/>
    </location>
</feature>
<evidence type="ECO:0000313" key="2">
    <source>
        <dbReference type="EMBL" id="NMG20708.1"/>
    </source>
</evidence>
<name>A0ABX1P9K3_9CYAN</name>
<accession>A0ABX1P9K3</accession>
<comment type="caution">
    <text evidence="2">The sequence shown here is derived from an EMBL/GenBank/DDBJ whole genome shotgun (WGS) entry which is preliminary data.</text>
</comment>
<reference evidence="2 3" key="1">
    <citation type="submission" date="2018-06" db="EMBL/GenBank/DDBJ databases">
        <title>Comparative genomics of Brasilonema spp. strains.</title>
        <authorList>
            <person name="Alvarenga D.O."/>
            <person name="Fiore M.F."/>
            <person name="Varani A.M."/>
        </authorList>
    </citation>
    <scope>NUCLEOTIDE SEQUENCE [LARGE SCALE GENOMIC DNA]</scope>
    <source>
        <strain evidence="2 3">SPC951</strain>
    </source>
</reference>
<dbReference type="Proteomes" id="UP000718564">
    <property type="component" value="Unassembled WGS sequence"/>
</dbReference>
<evidence type="ECO:0000256" key="1">
    <source>
        <dbReference type="SAM" id="Phobius"/>
    </source>
</evidence>